<comment type="caution">
    <text evidence="6">The sequence shown here is derived from an EMBL/GenBank/DDBJ whole genome shotgun (WGS) entry which is preliminary data.</text>
</comment>
<keyword evidence="4" id="KW-0408">Iron</keyword>
<organism evidence="6 7">
    <name type="scientific">Syntrophorhabdus aromaticivorans</name>
    <dbReference type="NCBI Taxonomy" id="328301"/>
    <lineage>
        <taxon>Bacteria</taxon>
        <taxon>Pseudomonadati</taxon>
        <taxon>Thermodesulfobacteriota</taxon>
        <taxon>Syntrophorhabdia</taxon>
        <taxon>Syntrophorhabdales</taxon>
        <taxon>Syntrophorhabdaceae</taxon>
        <taxon>Syntrophorhabdus</taxon>
    </lineage>
</organism>
<dbReference type="EMBL" id="JAAYEE010000260">
    <property type="protein sequence ID" value="NLW36530.1"/>
    <property type="molecule type" value="Genomic_DNA"/>
</dbReference>
<dbReference type="InterPro" id="IPR051452">
    <property type="entry name" value="Diverse_Oxidoreductases"/>
</dbReference>
<dbReference type="SUPFAM" id="SSF47741">
    <property type="entry name" value="CO dehydrogenase ISP C-domain like"/>
    <property type="match status" value="1"/>
</dbReference>
<dbReference type="Pfam" id="PF01799">
    <property type="entry name" value="Fer2_2"/>
    <property type="match status" value="1"/>
</dbReference>
<dbReference type="InterPro" id="IPR001041">
    <property type="entry name" value="2Fe-2S_ferredoxin-type"/>
</dbReference>
<dbReference type="InterPro" id="IPR036010">
    <property type="entry name" value="2Fe-2S_ferredoxin-like_sf"/>
</dbReference>
<evidence type="ECO:0000256" key="1">
    <source>
        <dbReference type="ARBA" id="ARBA00022714"/>
    </source>
</evidence>
<dbReference type="Gene3D" id="1.10.150.120">
    <property type="entry name" value="[2Fe-2S]-binding domain"/>
    <property type="match status" value="1"/>
</dbReference>
<dbReference type="STRING" id="909663.GCA_000512235_01097"/>
<evidence type="ECO:0000256" key="3">
    <source>
        <dbReference type="ARBA" id="ARBA00023002"/>
    </source>
</evidence>
<accession>A0A351U105</accession>
<dbReference type="AlphaFoldDB" id="A0A351U105"/>
<dbReference type="FunFam" id="1.10.150.120:FF:000003">
    <property type="entry name" value="Carbon monoxide dehydrogenase, small subunit"/>
    <property type="match status" value="1"/>
</dbReference>
<evidence type="ECO:0000313" key="6">
    <source>
        <dbReference type="EMBL" id="NLW36530.1"/>
    </source>
</evidence>
<dbReference type="Gene3D" id="3.10.20.30">
    <property type="match status" value="1"/>
</dbReference>
<evidence type="ECO:0000313" key="7">
    <source>
        <dbReference type="Proteomes" id="UP000777265"/>
    </source>
</evidence>
<keyword evidence="2" id="KW-0479">Metal-binding</keyword>
<dbReference type="InterPro" id="IPR002888">
    <property type="entry name" value="2Fe-2S-bd"/>
</dbReference>
<reference evidence="6" key="2">
    <citation type="submission" date="2020-01" db="EMBL/GenBank/DDBJ databases">
        <authorList>
            <person name="Campanaro S."/>
        </authorList>
    </citation>
    <scope>NUCLEOTIDE SEQUENCE</scope>
    <source>
        <strain evidence="6">AS06rmzACSIP_7</strain>
    </source>
</reference>
<dbReference type="GO" id="GO:0051537">
    <property type="term" value="F:2 iron, 2 sulfur cluster binding"/>
    <property type="evidence" value="ECO:0007669"/>
    <property type="project" value="UniProtKB-KW"/>
</dbReference>
<evidence type="ECO:0000256" key="5">
    <source>
        <dbReference type="ARBA" id="ARBA00023014"/>
    </source>
</evidence>
<dbReference type="PANTHER" id="PTHR44379">
    <property type="entry name" value="OXIDOREDUCTASE WITH IRON-SULFUR SUBUNIT"/>
    <property type="match status" value="1"/>
</dbReference>
<dbReference type="GO" id="GO:0016491">
    <property type="term" value="F:oxidoreductase activity"/>
    <property type="evidence" value="ECO:0007669"/>
    <property type="project" value="UniProtKB-KW"/>
</dbReference>
<keyword evidence="1" id="KW-0001">2Fe-2S</keyword>
<dbReference type="InterPro" id="IPR012675">
    <property type="entry name" value="Beta-grasp_dom_sf"/>
</dbReference>
<evidence type="ECO:0000256" key="4">
    <source>
        <dbReference type="ARBA" id="ARBA00023004"/>
    </source>
</evidence>
<dbReference type="InterPro" id="IPR036884">
    <property type="entry name" value="2Fe-2S-bd_dom_sf"/>
</dbReference>
<dbReference type="Proteomes" id="UP000777265">
    <property type="component" value="Unassembled WGS sequence"/>
</dbReference>
<protein>
    <submittedName>
        <fullName evidence="6">(2Fe-2S)-binding protein</fullName>
    </submittedName>
</protein>
<keyword evidence="5" id="KW-0411">Iron-sulfur</keyword>
<gene>
    <name evidence="6" type="ORF">GXY80_13800</name>
</gene>
<sequence>MEKHLIHITVNEHEYELYINPKTLLIEAIRDHIGLTGSKRGCETVSCGACTVIIEGMAVKGCSVLAMQADGLNVTTVEGLEENGKLSAIQKAFLDEGAFQCGFCTSGMLMSSKAFLDENPNPTEHEIRDGIEGNICRCTGYNSIVRAIRAVAQGKYREE</sequence>
<dbReference type="Pfam" id="PF00111">
    <property type="entry name" value="Fer2"/>
    <property type="match status" value="1"/>
</dbReference>
<dbReference type="SUPFAM" id="SSF54292">
    <property type="entry name" value="2Fe-2S ferredoxin-like"/>
    <property type="match status" value="1"/>
</dbReference>
<dbReference type="PROSITE" id="PS51085">
    <property type="entry name" value="2FE2S_FER_2"/>
    <property type="match status" value="1"/>
</dbReference>
<reference evidence="6" key="1">
    <citation type="journal article" date="2020" name="Biotechnol. Biofuels">
        <title>New insights from the biogas microbiome by comprehensive genome-resolved metagenomics of nearly 1600 species originating from multiple anaerobic digesters.</title>
        <authorList>
            <person name="Campanaro S."/>
            <person name="Treu L."/>
            <person name="Rodriguez-R L.M."/>
            <person name="Kovalovszki A."/>
            <person name="Ziels R.M."/>
            <person name="Maus I."/>
            <person name="Zhu X."/>
            <person name="Kougias P.G."/>
            <person name="Basile A."/>
            <person name="Luo G."/>
            <person name="Schluter A."/>
            <person name="Konstantinidis K.T."/>
            <person name="Angelidaki I."/>
        </authorList>
    </citation>
    <scope>NUCLEOTIDE SEQUENCE</scope>
    <source>
        <strain evidence="6">AS06rmzACSIP_7</strain>
    </source>
</reference>
<proteinExistence type="predicted"/>
<dbReference type="GO" id="GO:0046872">
    <property type="term" value="F:metal ion binding"/>
    <property type="evidence" value="ECO:0007669"/>
    <property type="project" value="UniProtKB-KW"/>
</dbReference>
<dbReference type="PANTHER" id="PTHR44379:SF8">
    <property type="entry name" value="XANTHINE DEHYDROGENASE IRON-SULFUR-BINDING SUBUNIT XDHC-RELATED"/>
    <property type="match status" value="1"/>
</dbReference>
<evidence type="ECO:0000256" key="2">
    <source>
        <dbReference type="ARBA" id="ARBA00022723"/>
    </source>
</evidence>
<keyword evidence="3" id="KW-0560">Oxidoreductase</keyword>
<name>A0A351U105_9BACT</name>